<accession>A0A178ZBD6</accession>
<dbReference type="RefSeq" id="XP_018690461.1">
    <property type="nucleotide sequence ID" value="XM_018840714.1"/>
</dbReference>
<keyword evidence="3" id="KW-1185">Reference proteome</keyword>
<dbReference type="GeneID" id="30013375"/>
<sequence>MASSSYLPMPEPTVPKRPLSSYKLISYDIYGTLIDWETAIVKLLQPLVSRIPSSSPLSQEYRDSTTAGAEGRIRLAAKFNDVEHELEAKNPSQQYDLLLQDIYLRIAADFGVDATQEEAQQFGASIGTWPPFPDTVDACQRLVRDHGFKLVPLSNVDRASFSRTCAGPLAGVDFFRIYTAQDIGSYKPDLRNFEYLIAHAKEDAGVEKHDILHVAQSIFHDHIPAKTMGLASAWINRRGAGMGGNDAIRAIHERGEVGYGWRFGTLGELADEVEREKGERGT</sequence>
<evidence type="ECO:0000313" key="3">
    <source>
        <dbReference type="Proteomes" id="UP000078343"/>
    </source>
</evidence>
<dbReference type="EMBL" id="LVYI01000008">
    <property type="protein sequence ID" value="OAP57094.1"/>
    <property type="molecule type" value="Genomic_DNA"/>
</dbReference>
<dbReference type="OrthoDB" id="444127at2759"/>
<keyword evidence="1" id="KW-0378">Hydrolase</keyword>
<dbReference type="InterPro" id="IPR051540">
    <property type="entry name" value="S-2-haloacid_dehalogenase"/>
</dbReference>
<reference evidence="2 3" key="1">
    <citation type="submission" date="2016-04" db="EMBL/GenBank/DDBJ databases">
        <title>Draft genome of Fonsecaea erecta CBS 125763.</title>
        <authorList>
            <person name="Weiss V.A."/>
            <person name="Vicente V.A."/>
            <person name="Raittz R.T."/>
            <person name="Moreno L.F."/>
            <person name="De Souza E.M."/>
            <person name="Pedrosa F.O."/>
            <person name="Steffens M.B."/>
            <person name="Faoro H."/>
            <person name="Tadra-Sfeir M.Z."/>
            <person name="Najafzadeh M.J."/>
            <person name="Felipe M.S."/>
            <person name="Teixeira M."/>
            <person name="Sun J."/>
            <person name="Xi L."/>
            <person name="Gomes R."/>
            <person name="De Azevedo C.M."/>
            <person name="Salgado C.G."/>
            <person name="Da Silva M.B."/>
            <person name="Nascimento M.F."/>
            <person name="Queiroz-Telles F."/>
            <person name="Attili D.S."/>
            <person name="Gorbushina A."/>
        </authorList>
    </citation>
    <scope>NUCLEOTIDE SEQUENCE [LARGE SCALE GENOMIC DNA]</scope>
    <source>
        <strain evidence="2 3">CBS 125763</strain>
    </source>
</reference>
<dbReference type="Gene3D" id="1.10.150.750">
    <property type="match status" value="1"/>
</dbReference>
<dbReference type="InterPro" id="IPR036412">
    <property type="entry name" value="HAD-like_sf"/>
</dbReference>
<organism evidence="2 3">
    <name type="scientific">Fonsecaea erecta</name>
    <dbReference type="NCBI Taxonomy" id="1367422"/>
    <lineage>
        <taxon>Eukaryota</taxon>
        <taxon>Fungi</taxon>
        <taxon>Dikarya</taxon>
        <taxon>Ascomycota</taxon>
        <taxon>Pezizomycotina</taxon>
        <taxon>Eurotiomycetes</taxon>
        <taxon>Chaetothyriomycetidae</taxon>
        <taxon>Chaetothyriales</taxon>
        <taxon>Herpotrichiellaceae</taxon>
        <taxon>Fonsecaea</taxon>
    </lineage>
</organism>
<dbReference type="InterPro" id="IPR023214">
    <property type="entry name" value="HAD_sf"/>
</dbReference>
<dbReference type="InterPro" id="IPR006439">
    <property type="entry name" value="HAD-SF_hydro_IA"/>
</dbReference>
<dbReference type="Proteomes" id="UP000078343">
    <property type="component" value="Unassembled WGS sequence"/>
</dbReference>
<evidence type="ECO:0000256" key="1">
    <source>
        <dbReference type="ARBA" id="ARBA00022801"/>
    </source>
</evidence>
<dbReference type="AlphaFoldDB" id="A0A178ZBD6"/>
<dbReference type="SUPFAM" id="SSF56784">
    <property type="entry name" value="HAD-like"/>
    <property type="match status" value="1"/>
</dbReference>
<proteinExistence type="predicted"/>
<dbReference type="PRINTS" id="PR00413">
    <property type="entry name" value="HADHALOGNASE"/>
</dbReference>
<dbReference type="PANTHER" id="PTHR43316:SF9">
    <property type="entry name" value="ACID DEHALOGENASE, PUTATIVE (AFU_ORTHOLOGUE AFUA_6G14460)-RELATED"/>
    <property type="match status" value="1"/>
</dbReference>
<evidence type="ECO:0000313" key="2">
    <source>
        <dbReference type="EMBL" id="OAP57094.1"/>
    </source>
</evidence>
<dbReference type="PANTHER" id="PTHR43316">
    <property type="entry name" value="HYDROLASE, HALOACID DELAHOGENASE-RELATED"/>
    <property type="match status" value="1"/>
</dbReference>
<dbReference type="GO" id="GO:0016791">
    <property type="term" value="F:phosphatase activity"/>
    <property type="evidence" value="ECO:0007669"/>
    <property type="project" value="UniProtKB-ARBA"/>
</dbReference>
<gene>
    <name evidence="2" type="ORF">AYL99_09207</name>
</gene>
<comment type="caution">
    <text evidence="2">The sequence shown here is derived from an EMBL/GenBank/DDBJ whole genome shotgun (WGS) entry which is preliminary data.</text>
</comment>
<dbReference type="Pfam" id="PF00702">
    <property type="entry name" value="Hydrolase"/>
    <property type="match status" value="1"/>
</dbReference>
<protein>
    <submittedName>
        <fullName evidence="2">Haloacid dehalogenase, type II</fullName>
    </submittedName>
</protein>
<name>A0A178ZBD6_9EURO</name>
<dbReference type="Gene3D" id="3.40.50.1000">
    <property type="entry name" value="HAD superfamily/HAD-like"/>
    <property type="match status" value="1"/>
</dbReference>